<name>A0A8K1FEW3_PYTOL</name>
<sequence>MTEPKRTPLKNVSRERMQAELRHLRELVVQLAKERDRLVEKAKTSIIQLGEPQQEVAEEEYNKRKQAEELNTQLHGELEEQAATIHRLKELILHQMHQVDDVHSARHSAFDHVLFNSLSDDIDVGYRMTDSIVNTVNWDDETTRGSWRLDTKVSQHNGQTHTVIELQKQFWTPTTTFIEGEGEVASWNHISQLHLSSQYHIDQLVAQDDSFAVQYHHPYWYHGRQVNVFANELTKRFVEGRREVRVWRSKFQGQDAQNESTMLVDVAGWAVIQPFGKGIVTRICAHFVPRILESSCSGLAPGEKYERAQEFAYYAIEMLQMKVSQSIDKAKGVECGPILGV</sequence>
<dbReference type="EMBL" id="SPLM01000109">
    <property type="protein sequence ID" value="TMW59881.1"/>
    <property type="molecule type" value="Genomic_DNA"/>
</dbReference>
<organism evidence="2 3">
    <name type="scientific">Pythium oligandrum</name>
    <name type="common">Mycoparasitic fungus</name>
    <dbReference type="NCBI Taxonomy" id="41045"/>
    <lineage>
        <taxon>Eukaryota</taxon>
        <taxon>Sar</taxon>
        <taxon>Stramenopiles</taxon>
        <taxon>Oomycota</taxon>
        <taxon>Peronosporomycetes</taxon>
        <taxon>Pythiales</taxon>
        <taxon>Pythiaceae</taxon>
        <taxon>Pythium</taxon>
    </lineage>
</organism>
<protein>
    <submittedName>
        <fullName evidence="2">Uncharacterized protein</fullName>
    </submittedName>
</protein>
<evidence type="ECO:0000313" key="2">
    <source>
        <dbReference type="EMBL" id="TMW59881.1"/>
    </source>
</evidence>
<proteinExistence type="predicted"/>
<accession>A0A8K1FEW3</accession>
<feature type="coiled-coil region" evidence="1">
    <location>
        <begin position="14"/>
        <end position="41"/>
    </location>
</feature>
<evidence type="ECO:0000313" key="3">
    <source>
        <dbReference type="Proteomes" id="UP000794436"/>
    </source>
</evidence>
<dbReference type="OrthoDB" id="117447at2759"/>
<reference evidence="2" key="1">
    <citation type="submission" date="2019-03" db="EMBL/GenBank/DDBJ databases">
        <title>Long read genome sequence of the mycoparasitic Pythium oligandrum ATCC 38472 isolated from sugarbeet rhizosphere.</title>
        <authorList>
            <person name="Gaulin E."/>
        </authorList>
    </citation>
    <scope>NUCLEOTIDE SEQUENCE</scope>
    <source>
        <strain evidence="2">ATCC 38472_TT</strain>
    </source>
</reference>
<comment type="caution">
    <text evidence="2">The sequence shown here is derived from an EMBL/GenBank/DDBJ whole genome shotgun (WGS) entry which is preliminary data.</text>
</comment>
<gene>
    <name evidence="2" type="ORF">Poli38472_004950</name>
</gene>
<evidence type="ECO:0000256" key="1">
    <source>
        <dbReference type="SAM" id="Coils"/>
    </source>
</evidence>
<keyword evidence="1" id="KW-0175">Coiled coil</keyword>
<dbReference type="AlphaFoldDB" id="A0A8K1FEW3"/>
<dbReference type="Proteomes" id="UP000794436">
    <property type="component" value="Unassembled WGS sequence"/>
</dbReference>
<keyword evidence="3" id="KW-1185">Reference proteome</keyword>